<sequence>MAPPKRELALTGAGAPGRDVAKRLRVRVVAGASAGWPVPPASPGKRLMRRTVLVVLFLLRMSDTRTESISQIGRMVQKLHKVQALMMSKLESLEEKMERKLEKLGDKMEGFSLEVKLARLHSNRCVDQQPRQEPCRESATASGSNTNFHLCFLNGMKTPIYTEKNITSESNSAIRIDIFDGDDNMIREGPLSKAKVEMLVLRGDFCNDGRESWTEEEFNSHVAQGRHGQGFVLGGDCSVWLNNGEASFGTIRFREGSSRTRSRKFVVAARVCINGKTVGRVREAIMKPETVLDRRNEANEKRHPPELDDEVYRLEEISKDGTYHKRLKKAQIFTVKDFLKALNKDANKLRKEVLQMKKLNSSWEKMVKHAMECCLADNHELIAYRNEAANVVLFFNCIYDLVGAEFAGDYVARENFDVANKVHSEVSILYYWTS</sequence>
<evidence type="ECO:0000313" key="2">
    <source>
        <dbReference type="Proteomes" id="UP001732700"/>
    </source>
</evidence>
<reference evidence="1" key="1">
    <citation type="submission" date="2021-05" db="EMBL/GenBank/DDBJ databases">
        <authorList>
            <person name="Scholz U."/>
            <person name="Mascher M."/>
            <person name="Fiebig A."/>
        </authorList>
    </citation>
    <scope>NUCLEOTIDE SEQUENCE [LARGE SCALE GENOMIC DNA]</scope>
</reference>
<organism evidence="1 2">
    <name type="scientific">Avena sativa</name>
    <name type="common">Oat</name>
    <dbReference type="NCBI Taxonomy" id="4498"/>
    <lineage>
        <taxon>Eukaryota</taxon>
        <taxon>Viridiplantae</taxon>
        <taxon>Streptophyta</taxon>
        <taxon>Embryophyta</taxon>
        <taxon>Tracheophyta</taxon>
        <taxon>Spermatophyta</taxon>
        <taxon>Magnoliopsida</taxon>
        <taxon>Liliopsida</taxon>
        <taxon>Poales</taxon>
        <taxon>Poaceae</taxon>
        <taxon>BOP clade</taxon>
        <taxon>Pooideae</taxon>
        <taxon>Poodae</taxon>
        <taxon>Poeae</taxon>
        <taxon>Poeae Chloroplast Group 1 (Aveneae type)</taxon>
        <taxon>Aveninae</taxon>
        <taxon>Avena</taxon>
    </lineage>
</organism>
<protein>
    <submittedName>
        <fullName evidence="1">Uncharacterized protein</fullName>
    </submittedName>
</protein>
<keyword evidence="2" id="KW-1185">Reference proteome</keyword>
<accession>A0ACD5XMP2</accession>
<name>A0ACD5XMP2_AVESA</name>
<dbReference type="EnsemblPlants" id="AVESA.00010b.r2.5AG0819300.1">
    <property type="protein sequence ID" value="AVESA.00010b.r2.5AG0819300.1.CDS"/>
    <property type="gene ID" value="AVESA.00010b.r2.5AG0819300"/>
</dbReference>
<evidence type="ECO:0000313" key="1">
    <source>
        <dbReference type="EnsemblPlants" id="AVESA.00010b.r2.5AG0819300.1.CDS"/>
    </source>
</evidence>
<dbReference type="Proteomes" id="UP001732700">
    <property type="component" value="Chromosome 5A"/>
</dbReference>
<proteinExistence type="predicted"/>
<reference evidence="1" key="2">
    <citation type="submission" date="2025-09" db="UniProtKB">
        <authorList>
            <consortium name="EnsemblPlants"/>
        </authorList>
    </citation>
    <scope>IDENTIFICATION</scope>
</reference>